<accession>A0A1C4XIM2</accession>
<evidence type="ECO:0000256" key="3">
    <source>
        <dbReference type="ARBA" id="ARBA00023027"/>
    </source>
</evidence>
<dbReference type="InterPro" id="IPR042080">
    <property type="entry name" value="RNA_2'-PTrans_N"/>
</dbReference>
<dbReference type="EMBL" id="FMCW01000026">
    <property type="protein sequence ID" value="SCF08307.1"/>
    <property type="molecule type" value="Genomic_DNA"/>
</dbReference>
<keyword evidence="2 5" id="KW-0808">Transferase</keyword>
<dbReference type="GO" id="GO:0003950">
    <property type="term" value="F:NAD+ poly-ADP-ribosyltransferase activity"/>
    <property type="evidence" value="ECO:0007669"/>
    <property type="project" value="InterPro"/>
</dbReference>
<dbReference type="GO" id="GO:0000215">
    <property type="term" value="F:tRNA 2'-phosphotransferase activity"/>
    <property type="evidence" value="ECO:0007669"/>
    <property type="project" value="TreeGrafter"/>
</dbReference>
<dbReference type="EC" id="2.7.1.-" evidence="5"/>
<dbReference type="InterPro" id="IPR022928">
    <property type="entry name" value="RNA_2'-PTrans_KptA"/>
</dbReference>
<dbReference type="HAMAP" id="MF_00299">
    <property type="entry name" value="KptA"/>
    <property type="match status" value="1"/>
</dbReference>
<dbReference type="Gene3D" id="3.20.170.30">
    <property type="match status" value="1"/>
</dbReference>
<dbReference type="Pfam" id="PF01885">
    <property type="entry name" value="PTS_2-RNA"/>
    <property type="match status" value="1"/>
</dbReference>
<dbReference type="AlphaFoldDB" id="A0A1C4XIM2"/>
<evidence type="ECO:0000256" key="4">
    <source>
        <dbReference type="ARBA" id="ARBA00025212"/>
    </source>
</evidence>
<dbReference type="Proteomes" id="UP000199375">
    <property type="component" value="Unassembled WGS sequence"/>
</dbReference>
<gene>
    <name evidence="5" type="primary">kptA</name>
    <name evidence="6" type="ORF">GA0070558_12621</name>
</gene>
<dbReference type="SUPFAM" id="SSF56399">
    <property type="entry name" value="ADP-ribosylation"/>
    <property type="match status" value="1"/>
</dbReference>
<evidence type="ECO:0000256" key="5">
    <source>
        <dbReference type="HAMAP-Rule" id="MF_00299"/>
    </source>
</evidence>
<name>A0A1C4XIM2_9ACTN</name>
<proteinExistence type="inferred from homology"/>
<dbReference type="PANTHER" id="PTHR12684">
    <property type="entry name" value="PUTATIVE PHOSPHOTRANSFERASE"/>
    <property type="match status" value="1"/>
</dbReference>
<reference evidence="6 7" key="1">
    <citation type="submission" date="2016-06" db="EMBL/GenBank/DDBJ databases">
        <authorList>
            <person name="Kjaerup R.B."/>
            <person name="Dalgaard T.S."/>
            <person name="Juul-Madsen H.R."/>
        </authorList>
    </citation>
    <scope>NUCLEOTIDE SEQUENCE [LARGE SCALE GENOMIC DNA]</scope>
    <source>
        <strain evidence="6 7">DSM 45626</strain>
    </source>
</reference>
<dbReference type="PANTHER" id="PTHR12684:SF2">
    <property type="entry name" value="TRNA 2'-PHOSPHOTRANSFERASE 1"/>
    <property type="match status" value="1"/>
</dbReference>
<sequence>MEPRDGGDHNAAMDHRTMVKLSKRMSKALRHEPYRLGLAPDGAGWVPVDDLLAALRVGRPDLDAVVAGNDKQRFAVERGPDGVERIRANQGHSIPVELGLPTVEPPPLLYHGTAAAVLDSIRATGLHRGGRHHVHLSADVETARRVGARRGGPVVVLTVDAAAMVRDGHAFHRSANGVWLTDAVPARYLSPGG</sequence>
<evidence type="ECO:0000256" key="2">
    <source>
        <dbReference type="ARBA" id="ARBA00022679"/>
    </source>
</evidence>
<keyword evidence="3 5" id="KW-0520">NAD</keyword>
<comment type="function">
    <text evidence="4 5">Removes the 2'-phosphate from RNA via an intermediate in which the phosphate is ADP-ribosylated by NAD followed by a presumed transesterification to release the RNA and generate ADP-ribose 1''-2''-cyclic phosphate (APPR&gt;P). May function as an ADP-ribosylase.</text>
</comment>
<organism evidence="6 7">
    <name type="scientific">Micromonospora haikouensis</name>
    <dbReference type="NCBI Taxonomy" id="686309"/>
    <lineage>
        <taxon>Bacteria</taxon>
        <taxon>Bacillati</taxon>
        <taxon>Actinomycetota</taxon>
        <taxon>Actinomycetes</taxon>
        <taxon>Micromonosporales</taxon>
        <taxon>Micromonosporaceae</taxon>
        <taxon>Micromonospora</taxon>
    </lineage>
</organism>
<dbReference type="Gene3D" id="1.10.10.970">
    <property type="entry name" value="RNA 2'-phosphotransferase, Tpt1/KptA family, N-terminal domain"/>
    <property type="match status" value="1"/>
</dbReference>
<comment type="similarity">
    <text evidence="1 5">Belongs to the KptA/TPT1 family.</text>
</comment>
<evidence type="ECO:0000256" key="1">
    <source>
        <dbReference type="ARBA" id="ARBA00009836"/>
    </source>
</evidence>
<dbReference type="InterPro" id="IPR002745">
    <property type="entry name" value="Ptrans_KptA/Tpt1"/>
</dbReference>
<protein>
    <recommendedName>
        <fullName evidence="5">Probable RNA 2'-phosphotransferase</fullName>
        <ecNumber evidence="5">2.7.1.-</ecNumber>
    </recommendedName>
</protein>
<dbReference type="GO" id="GO:0006388">
    <property type="term" value="P:tRNA splicing, via endonucleolytic cleavage and ligation"/>
    <property type="evidence" value="ECO:0007669"/>
    <property type="project" value="UniProtKB-UniRule"/>
</dbReference>
<evidence type="ECO:0000313" key="6">
    <source>
        <dbReference type="EMBL" id="SCF08307.1"/>
    </source>
</evidence>
<dbReference type="InterPro" id="IPR042081">
    <property type="entry name" value="RNA_2'-PTrans_C"/>
</dbReference>
<evidence type="ECO:0000313" key="7">
    <source>
        <dbReference type="Proteomes" id="UP000199375"/>
    </source>
</evidence>